<name>A0A672TRL6_STRHB</name>
<reference evidence="12" key="3">
    <citation type="submission" date="2025-09" db="UniProtKB">
        <authorList>
            <consortium name="Ensembl"/>
        </authorList>
    </citation>
    <scope>IDENTIFICATION</scope>
</reference>
<feature type="disulfide bond" evidence="9">
    <location>
        <begin position="367"/>
        <end position="377"/>
    </location>
</feature>
<organism evidence="12 13">
    <name type="scientific">Strigops habroptila</name>
    <name type="common">Kakapo</name>
    <dbReference type="NCBI Taxonomy" id="2489341"/>
    <lineage>
        <taxon>Eukaryota</taxon>
        <taxon>Metazoa</taxon>
        <taxon>Chordata</taxon>
        <taxon>Craniata</taxon>
        <taxon>Vertebrata</taxon>
        <taxon>Euteleostomi</taxon>
        <taxon>Archelosauria</taxon>
        <taxon>Archosauria</taxon>
        <taxon>Dinosauria</taxon>
        <taxon>Saurischia</taxon>
        <taxon>Theropoda</taxon>
        <taxon>Coelurosauria</taxon>
        <taxon>Aves</taxon>
        <taxon>Neognathae</taxon>
        <taxon>Neoaves</taxon>
        <taxon>Telluraves</taxon>
        <taxon>Australaves</taxon>
        <taxon>Psittaciformes</taxon>
        <taxon>Psittacidae</taxon>
        <taxon>Strigops</taxon>
    </lineage>
</organism>
<sequence>AEQPQCSQPVSVRELLQPLSILMAFSGLAPAALCPAVGDTYTGFRLANHSSRCAGRVEVMAGGTWGSLCATSWDLPDAHVLCHHLGCGPATTVLPGGSFGSGNGTLWVDAFDCSGSEQHPSECPVAVLGEPACPPGHAAAVSCSGVYGSHGKSIKGLWGHPQNGEWRIRRLRLAGGPRRCAGRVELYLNGTWSTVCQDTWDIVDATVVCRQLGCGTALDAPGSARFGPGVAAPWPGAGGCAGSELSLWDCPAPGQRGCRRGGGAGAVCSGQCRAPPIGTGDTDMQSRAVTPPLSPLRLVGGGGRCAGRVEVMHEGEWGSVCNYDFDWDARWATVVCRQLGCGSVATSSPYAPFGPGTGRIWLHIFFCRGDEAMLQDCPHFGWGQHFCNHERDVGVTCRGELGDLRLVNGGGPCAGMVEVKLRGHWGSLADDTWDMADAEVVCQHLGCGSATRAYIGSSRLGQNDSLVSLAAVNCRGDEEVLWDCEVRGWGPYSGIHGFDTGVVCQGRSWVLVTAHHRIAEWFMLEGTLKLLQFQPLPWAGTPSTRAGCSKPLCPTCWAVARRWLCTGPGCSRQERSLNGTWGSSAPAPSISSAPAAGGQHAAGAAPATPASSAPVSAGDTGWHLGSPRAIVTPQCPFCHSLHRVPAGEPQLALRRARGGDGRGDVGVPLCHRLGPARCPCPLSPPRLRPRHHRAPGRLLRQREWDPVGGCL</sequence>
<keyword evidence="13" id="KW-1185">Reference proteome</keyword>
<dbReference type="Ensembl" id="ENSSHBT00005005683.1">
    <property type="protein sequence ID" value="ENSSHBP00005004673.1"/>
    <property type="gene ID" value="ENSSHBG00005004143.1"/>
</dbReference>
<keyword evidence="8" id="KW-0325">Glycoprotein</keyword>
<evidence type="ECO:0000256" key="7">
    <source>
        <dbReference type="ARBA" id="ARBA00023157"/>
    </source>
</evidence>
<dbReference type="Pfam" id="PF00530">
    <property type="entry name" value="SRCR"/>
    <property type="match status" value="4"/>
</dbReference>
<keyword evidence="4" id="KW-0677">Repeat</keyword>
<dbReference type="GO" id="GO:0016020">
    <property type="term" value="C:membrane"/>
    <property type="evidence" value="ECO:0007669"/>
    <property type="project" value="UniProtKB-SubCell"/>
</dbReference>
<dbReference type="FunFam" id="3.10.250.10:FF:000002">
    <property type="entry name" value="Scavenger receptor cysteine-rich type 1 protein M130"/>
    <property type="match status" value="1"/>
</dbReference>
<dbReference type="InParanoid" id="A0A672TRL6"/>
<protein>
    <recommendedName>
        <fullName evidence="11">SRCR domain-containing protein</fullName>
    </recommendedName>
</protein>
<dbReference type="PANTHER" id="PTHR19331:SF487">
    <property type="entry name" value="SOLUBLE SCAVENGER RECEPTOR CYSTEINE-RICH DOMAIN-CONTAINING PROTEIN SSC5D"/>
    <property type="match status" value="1"/>
</dbReference>
<reference evidence="12 13" key="1">
    <citation type="submission" date="2019-11" db="EMBL/GenBank/DDBJ databases">
        <title>Strigops habroptila (kakapo) genome, bStrHab1, primary haplotype, v2.</title>
        <authorList>
            <person name="Jarvis E.D."/>
            <person name="Howard J."/>
            <person name="Rhie A."/>
            <person name="Phillippy A."/>
            <person name="Korlach J."/>
            <person name="Digby A."/>
            <person name="Iorns D."/>
            <person name="Eason D."/>
            <person name="Robertson B."/>
            <person name="Raemaekers T."/>
            <person name="Howe K."/>
            <person name="Lewin H."/>
            <person name="Damas J."/>
            <person name="Hastie A."/>
            <person name="Tracey A."/>
            <person name="Chow W."/>
            <person name="Fedrigo O."/>
        </authorList>
    </citation>
    <scope>NUCLEOTIDE SEQUENCE [LARGE SCALE GENOMIC DNA]</scope>
</reference>
<reference evidence="12" key="2">
    <citation type="submission" date="2025-08" db="UniProtKB">
        <authorList>
            <consortium name="Ensembl"/>
        </authorList>
    </citation>
    <scope>IDENTIFICATION</scope>
</reference>
<accession>A0A672TRL6</accession>
<proteinExistence type="predicted"/>
<evidence type="ECO:0000313" key="12">
    <source>
        <dbReference type="Ensembl" id="ENSSHBP00005004673.1"/>
    </source>
</evidence>
<evidence type="ECO:0000256" key="3">
    <source>
        <dbReference type="ARBA" id="ARBA00022729"/>
    </source>
</evidence>
<feature type="domain" description="SRCR" evidence="11">
    <location>
        <begin position="171"/>
        <end position="269"/>
    </location>
</feature>
<evidence type="ECO:0000313" key="13">
    <source>
        <dbReference type="Proteomes" id="UP000472266"/>
    </source>
</evidence>
<evidence type="ECO:0000256" key="4">
    <source>
        <dbReference type="ARBA" id="ARBA00022737"/>
    </source>
</evidence>
<evidence type="ECO:0000256" key="10">
    <source>
        <dbReference type="SAM" id="MobiDB-lite"/>
    </source>
</evidence>
<evidence type="ECO:0000256" key="1">
    <source>
        <dbReference type="ARBA" id="ARBA00004167"/>
    </source>
</evidence>
<feature type="domain" description="SRCR" evidence="11">
    <location>
        <begin position="404"/>
        <end position="505"/>
    </location>
</feature>
<dbReference type="FunFam" id="3.10.250.10:FF:000009">
    <property type="entry name" value="WC1"/>
    <property type="match status" value="2"/>
</dbReference>
<dbReference type="PROSITE" id="PS50287">
    <property type="entry name" value="SRCR_2"/>
    <property type="match status" value="4"/>
</dbReference>
<evidence type="ECO:0000259" key="11">
    <source>
        <dbReference type="PROSITE" id="PS50287"/>
    </source>
</evidence>
<evidence type="ECO:0000256" key="6">
    <source>
        <dbReference type="ARBA" id="ARBA00023136"/>
    </source>
</evidence>
<dbReference type="InterPro" id="IPR036772">
    <property type="entry name" value="SRCR-like_dom_sf"/>
</dbReference>
<dbReference type="SUPFAM" id="SSF56487">
    <property type="entry name" value="SRCR-like"/>
    <property type="match status" value="4"/>
</dbReference>
<keyword evidence="7 9" id="KW-1015">Disulfide bond</keyword>
<feature type="disulfide bond" evidence="9">
    <location>
        <begin position="336"/>
        <end position="397"/>
    </location>
</feature>
<feature type="disulfide bond" evidence="9">
    <location>
        <begin position="113"/>
        <end position="123"/>
    </location>
</feature>
<feature type="domain" description="SRCR" evidence="11">
    <location>
        <begin position="296"/>
        <end position="398"/>
    </location>
</feature>
<dbReference type="Gene3D" id="3.10.250.10">
    <property type="entry name" value="SRCR-like domain"/>
    <property type="match status" value="4"/>
</dbReference>
<evidence type="ECO:0000256" key="2">
    <source>
        <dbReference type="ARBA" id="ARBA00022692"/>
    </source>
</evidence>
<feature type="domain" description="SRCR" evidence="11">
    <location>
        <begin position="44"/>
        <end position="144"/>
    </location>
</feature>
<keyword evidence="6" id="KW-0472">Membrane</keyword>
<feature type="disulfide bond" evidence="9">
    <location>
        <begin position="240"/>
        <end position="250"/>
    </location>
</feature>
<keyword evidence="5" id="KW-1133">Transmembrane helix</keyword>
<dbReference type="Proteomes" id="UP000472266">
    <property type="component" value="Chromosome 5"/>
</dbReference>
<feature type="disulfide bond" evidence="9">
    <location>
        <begin position="69"/>
        <end position="133"/>
    </location>
</feature>
<comment type="caution">
    <text evidence="9">Lacks conserved residue(s) required for the propagation of feature annotation.</text>
</comment>
<dbReference type="InterPro" id="IPR001190">
    <property type="entry name" value="SRCR"/>
</dbReference>
<keyword evidence="2" id="KW-0812">Transmembrane</keyword>
<dbReference type="GeneTree" id="ENSGT00950000183145"/>
<feature type="compositionally biased region" description="Low complexity" evidence="10">
    <location>
        <begin position="582"/>
        <end position="618"/>
    </location>
</feature>
<dbReference type="GO" id="GO:0005737">
    <property type="term" value="C:cytoplasm"/>
    <property type="evidence" value="ECO:0007669"/>
    <property type="project" value="UniProtKB-ARBA"/>
</dbReference>
<dbReference type="AlphaFoldDB" id="A0A672TRL6"/>
<feature type="disulfide bond" evidence="9">
    <location>
        <begin position="82"/>
        <end position="143"/>
    </location>
</feature>
<feature type="disulfide bond" evidence="9">
    <location>
        <begin position="474"/>
        <end position="484"/>
    </location>
</feature>
<evidence type="ECO:0000256" key="8">
    <source>
        <dbReference type="ARBA" id="ARBA00023180"/>
    </source>
</evidence>
<dbReference type="PANTHER" id="PTHR19331">
    <property type="entry name" value="SCAVENGER RECEPTOR DOMAIN-CONTAINING"/>
    <property type="match status" value="1"/>
</dbReference>
<keyword evidence="3" id="KW-0732">Signal</keyword>
<feature type="region of interest" description="Disordered" evidence="10">
    <location>
        <begin position="581"/>
        <end position="620"/>
    </location>
</feature>
<comment type="subcellular location">
    <subcellularLocation>
        <location evidence="1">Membrane</location>
        <topology evidence="1">Single-pass membrane protein</topology>
    </subcellularLocation>
</comment>
<dbReference type="SMART" id="SM00202">
    <property type="entry name" value="SR"/>
    <property type="match status" value="4"/>
</dbReference>
<evidence type="ECO:0000256" key="5">
    <source>
        <dbReference type="ARBA" id="ARBA00022989"/>
    </source>
</evidence>
<dbReference type="PRINTS" id="PR00258">
    <property type="entry name" value="SPERACTRCPTR"/>
</dbReference>
<dbReference type="FunFam" id="3.10.250.10:FF:000004">
    <property type="entry name" value="Scavenger receptor cysteine-rich type 1 protein M130"/>
    <property type="match status" value="1"/>
</dbReference>
<evidence type="ECO:0000256" key="9">
    <source>
        <dbReference type="PROSITE-ProRule" id="PRU00196"/>
    </source>
</evidence>